<comment type="catalytic activity">
    <reaction evidence="6">
        <text>3-(carbamoylamino)-2-methylpropanoate + H2O + 2 H(+) = (R)-3-amino-2-methylpropanoate + NH4(+) + CO2</text>
        <dbReference type="Rhea" id="RHEA:37339"/>
        <dbReference type="ChEBI" id="CHEBI:15377"/>
        <dbReference type="ChEBI" id="CHEBI:15378"/>
        <dbReference type="ChEBI" id="CHEBI:16526"/>
        <dbReference type="ChEBI" id="CHEBI:28938"/>
        <dbReference type="ChEBI" id="CHEBI:57731"/>
        <dbReference type="ChEBI" id="CHEBI:74414"/>
        <dbReference type="EC" id="3.5.1.6"/>
    </reaction>
</comment>
<evidence type="ECO:0000313" key="16">
    <source>
        <dbReference type="WBParaSite" id="ALUE_0001029801-mRNA-1"/>
    </source>
</evidence>
<feature type="compositionally biased region" description="Low complexity" evidence="12">
    <location>
        <begin position="1140"/>
        <end position="1153"/>
    </location>
</feature>
<feature type="region of interest" description="Disordered" evidence="12">
    <location>
        <begin position="1028"/>
        <end position="1056"/>
    </location>
</feature>
<accession>A0A9J2PLA4</accession>
<protein>
    <recommendedName>
        <fullName evidence="9">Beta-ureidopropionase</fullName>
        <ecNumber evidence="8">3.5.1.6</ecNumber>
    </recommendedName>
    <alternativeName>
        <fullName evidence="10">N-carbamoyl-beta-alanine amidohydrolase</fullName>
    </alternativeName>
</protein>
<reference evidence="16" key="1">
    <citation type="submission" date="2023-03" db="UniProtKB">
        <authorList>
            <consortium name="WormBaseParasite"/>
        </authorList>
    </citation>
    <scope>IDENTIFICATION</scope>
</reference>
<feature type="compositionally biased region" description="Polar residues" evidence="12">
    <location>
        <begin position="1044"/>
        <end position="1056"/>
    </location>
</feature>
<comment type="catalytic activity">
    <reaction evidence="5">
        <text>3-(carbamoylamino)propanoate + H2O + 2 H(+) = beta-alanine + NH4(+) + CO2</text>
        <dbReference type="Rhea" id="RHEA:11184"/>
        <dbReference type="ChEBI" id="CHEBI:11892"/>
        <dbReference type="ChEBI" id="CHEBI:15377"/>
        <dbReference type="ChEBI" id="CHEBI:15378"/>
        <dbReference type="ChEBI" id="CHEBI:16526"/>
        <dbReference type="ChEBI" id="CHEBI:28938"/>
        <dbReference type="ChEBI" id="CHEBI:57966"/>
        <dbReference type="EC" id="3.5.1.6"/>
    </reaction>
</comment>
<evidence type="ECO:0000256" key="7">
    <source>
        <dbReference type="ARBA" id="ARBA00061249"/>
    </source>
</evidence>
<dbReference type="PANTHER" id="PTHR43674">
    <property type="entry name" value="NITRILASE C965.09-RELATED"/>
    <property type="match status" value="1"/>
</dbReference>
<evidence type="ECO:0000256" key="1">
    <source>
        <dbReference type="ARBA" id="ARBA00004668"/>
    </source>
</evidence>
<evidence type="ECO:0000259" key="14">
    <source>
        <dbReference type="PROSITE" id="PS50263"/>
    </source>
</evidence>
<dbReference type="GO" id="GO:0003837">
    <property type="term" value="F:beta-ureidopropionase activity"/>
    <property type="evidence" value="ECO:0007669"/>
    <property type="project" value="UniProtKB-EC"/>
</dbReference>
<feature type="compositionally biased region" description="Basic residues" evidence="12">
    <location>
        <begin position="1314"/>
        <end position="1325"/>
    </location>
</feature>
<feature type="compositionally biased region" description="Low complexity" evidence="12">
    <location>
        <begin position="1177"/>
        <end position="1188"/>
    </location>
</feature>
<keyword evidence="15" id="KW-1185">Reference proteome</keyword>
<dbReference type="InterPro" id="IPR036526">
    <property type="entry name" value="C-N_Hydrolase_sf"/>
</dbReference>
<evidence type="ECO:0000256" key="2">
    <source>
        <dbReference type="ARBA" id="ARBA00022771"/>
    </source>
</evidence>
<feature type="compositionally biased region" description="Polar residues" evidence="12">
    <location>
        <begin position="449"/>
        <end position="458"/>
    </location>
</feature>
<feature type="compositionally biased region" description="Polar residues" evidence="12">
    <location>
        <begin position="849"/>
        <end position="862"/>
    </location>
</feature>
<dbReference type="PANTHER" id="PTHR43674:SF2">
    <property type="entry name" value="BETA-UREIDOPROPIONASE"/>
    <property type="match status" value="1"/>
</dbReference>
<dbReference type="Gene3D" id="3.60.110.10">
    <property type="entry name" value="Carbon-nitrogen hydrolase"/>
    <property type="match status" value="1"/>
</dbReference>
<evidence type="ECO:0000256" key="8">
    <source>
        <dbReference type="ARBA" id="ARBA00066985"/>
    </source>
</evidence>
<keyword evidence="4" id="KW-0862">Zinc</keyword>
<evidence type="ECO:0000313" key="15">
    <source>
        <dbReference type="Proteomes" id="UP000036681"/>
    </source>
</evidence>
<evidence type="ECO:0000256" key="3">
    <source>
        <dbReference type="ARBA" id="ARBA00022801"/>
    </source>
</evidence>
<evidence type="ECO:0000256" key="6">
    <source>
        <dbReference type="ARBA" id="ARBA00050552"/>
    </source>
</evidence>
<dbReference type="InterPro" id="IPR050345">
    <property type="entry name" value="Aliph_Amidase/BUP"/>
</dbReference>
<dbReference type="SUPFAM" id="SSF56317">
    <property type="entry name" value="Carbon-nitrogen hydrolase"/>
    <property type="match status" value="1"/>
</dbReference>
<feature type="domain" description="RING-type" evidence="13">
    <location>
        <begin position="464"/>
        <end position="503"/>
    </location>
</feature>
<keyword evidence="3" id="KW-0378">Hydrolase</keyword>
<comment type="similarity">
    <text evidence="7">Belongs to the carbon-nitrogen hydrolase superfamily. BUP family.</text>
</comment>
<name>A0A9J2PLA4_ASCLU</name>
<evidence type="ECO:0000256" key="11">
    <source>
        <dbReference type="PROSITE-ProRule" id="PRU00175"/>
    </source>
</evidence>
<feature type="compositionally biased region" description="Basic and acidic residues" evidence="12">
    <location>
        <begin position="1266"/>
        <end position="1298"/>
    </location>
</feature>
<evidence type="ECO:0000256" key="5">
    <source>
        <dbReference type="ARBA" id="ARBA00050540"/>
    </source>
</evidence>
<dbReference type="SUPFAM" id="SSF57850">
    <property type="entry name" value="RING/U-box"/>
    <property type="match status" value="1"/>
</dbReference>
<evidence type="ECO:0000256" key="9">
    <source>
        <dbReference type="ARBA" id="ARBA00074804"/>
    </source>
</evidence>
<dbReference type="GO" id="GO:0008270">
    <property type="term" value="F:zinc ion binding"/>
    <property type="evidence" value="ECO:0007669"/>
    <property type="project" value="UniProtKB-KW"/>
</dbReference>
<feature type="compositionally biased region" description="Basic residues" evidence="12">
    <location>
        <begin position="1340"/>
        <end position="1350"/>
    </location>
</feature>
<evidence type="ECO:0000256" key="4">
    <source>
        <dbReference type="ARBA" id="ARBA00022833"/>
    </source>
</evidence>
<feature type="compositionally biased region" description="Basic and acidic residues" evidence="12">
    <location>
        <begin position="1164"/>
        <end position="1176"/>
    </location>
</feature>
<keyword evidence="2 11" id="KW-0479">Metal-binding</keyword>
<feature type="region of interest" description="Disordered" evidence="12">
    <location>
        <begin position="434"/>
        <end position="461"/>
    </location>
</feature>
<dbReference type="WBParaSite" id="ALUE_0001029801-mRNA-1">
    <property type="protein sequence ID" value="ALUE_0001029801-mRNA-1"/>
    <property type="gene ID" value="ALUE_0001029801"/>
</dbReference>
<proteinExistence type="inferred from homology"/>
<dbReference type="Gene3D" id="3.30.40.10">
    <property type="entry name" value="Zinc/RING finger domain, C3HC4 (zinc finger)"/>
    <property type="match status" value="1"/>
</dbReference>
<dbReference type="EC" id="3.5.1.6" evidence="8"/>
<dbReference type="InterPro" id="IPR003010">
    <property type="entry name" value="C-N_Hydrolase"/>
</dbReference>
<dbReference type="InterPro" id="IPR013083">
    <property type="entry name" value="Znf_RING/FYVE/PHD"/>
</dbReference>
<dbReference type="PROSITE" id="PS50089">
    <property type="entry name" value="ZF_RING_2"/>
    <property type="match status" value="1"/>
</dbReference>
<dbReference type="PROSITE" id="PS50263">
    <property type="entry name" value="CN_HYDROLASE"/>
    <property type="match status" value="1"/>
</dbReference>
<sequence>MESDQISSVEEALFNGLEGASHIPIYKAVCSILFGGELQKLEIDESLLKFAEENNFELKGYVIGAASEQLRAPRVVRIAALQNAIVESTTASVQEQRDALHKRMGIMAETAAKAGAQIIAMQEAWTMPFAFCTRERLPWVEFAENAENGPTIQFLSEIAKKYGAVIVSPILERDEGGLLWNCAVVISHSGTVIGKTRKNHIPRVGDFNESSYYMESTLGHPVFETKFGNIAVNICYGRHHPLNWLMYALNGAEIIFNPSATIADLSEPLWGIEARNAAVANHVYAVAINRVGTEVFPHEFTSGDGKPAHKNFGHFFGSSYLAAPDGRRTPGLSRIRDGVLITDVDLNLCRQMKDKWGFQMTQRLDMYAKEIAEATQRHYRTHIIDGKMQEASNASSRLEGRDASLINRGGEVISSQGMHNAGGSMSMMAGRREVKVEKGSTAENDETGPFSQRTSESSDGGDPCPICLRRCEDEAKLDSCSHRFCFGHICEWISLNPVCPMCKRSVRKIMHNIRGVGANQICEEVTVEDLRNAAEIRRIASGSLQPMDSERREVLFMIRHLQRVIRDHDDMMARAEQANGRVSLEWRMQRQEIVSRCNRYQLLLDSFDRPRVLVIADPTFRLLVYERHLLRRPITEDDRTADGTRRRLSISPSFFTRREGEQRPRISLFVRRELAVLMQDTQHVDALVDRVYEAICNHQINSPFFTTILCRESDIRHSYADHFAQLLFEFAASGQDLHIFDANSEYISEDESRRRRALANRNRTVGNDVDDIQVHDQVINLDRHELASSATARPRLGRRTHNPFVTLTDPSNWSSHPINSRSSFWPNRSNIDVVVESDDSSVEILAEEPQSSSARGSTTSVNRSRRPVESDAWDPSADLIRGFRGTGLLFPDRRLPNGCPLGTWWNSTEAPVDDGNLLFSGQHRTIGEHLAMFRNVFSSLETTRESLAEPIQTPVITEIPNEVDHDVQDVADSESDDEEIYVHQECRLPTTNNVHAESLMDVDGGESDWQSSSTANAIWSTAGTSASHSAAATSTHPVHLPSNREGNSSQTACSMDPSQIAPNLVLIANVPVASEIGSNQRLKKTGARSVIPNNDEDVLQLDSSNELSVENDEVTVLDPPRASVPIITLDDDVEEVPRCTTSSHSTSSVAATSGGDKSVQLSSAEDRKRSRGEHSSLESSGADGGSSSRQRRRHRETSYRSQGPVTTIADLNDLLEDALEGADVGTLAASASGDLIERAEARLRQGSKLLQSVRRALHSRLQISEGDAKRERDSGGEGTSRDADRKQLGGERESESKGVENCLARRHSSDGRQSRHQHSSKRRRRGSSEDDNSTSELPSKVHRRHKQEHRKVRENTEEGRHRPLMEERNVDDHDRRGYRHSRTERYAAVEGNRRRGQR</sequence>
<evidence type="ECO:0000259" key="13">
    <source>
        <dbReference type="PROSITE" id="PS50089"/>
    </source>
</evidence>
<feature type="region of interest" description="Disordered" evidence="12">
    <location>
        <begin position="1261"/>
        <end position="1398"/>
    </location>
</feature>
<dbReference type="Proteomes" id="UP000036681">
    <property type="component" value="Unplaced"/>
</dbReference>
<dbReference type="InterPro" id="IPR058745">
    <property type="entry name" value="PWI_Topors"/>
</dbReference>
<feature type="compositionally biased region" description="Basic and acidic residues" evidence="12">
    <location>
        <begin position="1351"/>
        <end position="1398"/>
    </location>
</feature>
<dbReference type="FunFam" id="3.60.110.10:FF:000008">
    <property type="entry name" value="Beta-alanine synthase"/>
    <property type="match status" value="1"/>
</dbReference>
<feature type="region of interest" description="Disordered" evidence="12">
    <location>
        <begin position="1133"/>
        <end position="1205"/>
    </location>
</feature>
<feature type="domain" description="CN hydrolase" evidence="14">
    <location>
        <begin position="76"/>
        <end position="346"/>
    </location>
</feature>
<dbReference type="InterPro" id="IPR001841">
    <property type="entry name" value="Znf_RING"/>
</dbReference>
<evidence type="ECO:0000256" key="12">
    <source>
        <dbReference type="SAM" id="MobiDB-lite"/>
    </source>
</evidence>
<keyword evidence="2 11" id="KW-0863">Zinc-finger</keyword>
<dbReference type="GO" id="GO:0033396">
    <property type="term" value="P:beta-alanine biosynthetic process via 3-ureidopropionate"/>
    <property type="evidence" value="ECO:0007669"/>
    <property type="project" value="TreeGrafter"/>
</dbReference>
<feature type="region of interest" description="Disordered" evidence="12">
    <location>
        <begin position="844"/>
        <end position="872"/>
    </location>
</feature>
<comment type="pathway">
    <text evidence="1">Amino-acid biosynthesis; beta-alanine biosynthesis.</text>
</comment>
<evidence type="ECO:0000256" key="10">
    <source>
        <dbReference type="ARBA" id="ARBA00075038"/>
    </source>
</evidence>
<dbReference type="Pfam" id="PF00795">
    <property type="entry name" value="CN_hydrolase"/>
    <property type="match status" value="1"/>
</dbReference>
<dbReference type="Pfam" id="PF26084">
    <property type="entry name" value="PWI_Topors"/>
    <property type="match status" value="1"/>
</dbReference>
<organism evidence="15 16">
    <name type="scientific">Ascaris lumbricoides</name>
    <name type="common">Giant roundworm</name>
    <dbReference type="NCBI Taxonomy" id="6252"/>
    <lineage>
        <taxon>Eukaryota</taxon>
        <taxon>Metazoa</taxon>
        <taxon>Ecdysozoa</taxon>
        <taxon>Nematoda</taxon>
        <taxon>Chromadorea</taxon>
        <taxon>Rhabditida</taxon>
        <taxon>Spirurina</taxon>
        <taxon>Ascaridomorpha</taxon>
        <taxon>Ascaridoidea</taxon>
        <taxon>Ascarididae</taxon>
        <taxon>Ascaris</taxon>
    </lineage>
</organism>